<dbReference type="Proteomes" id="UP000663824">
    <property type="component" value="Unassembled WGS sequence"/>
</dbReference>
<protein>
    <submittedName>
        <fullName evidence="2">Uncharacterized protein</fullName>
    </submittedName>
</protein>
<sequence length="177" mass="20333">MEILTGTSNFSPFDRLAHRETRNEPMGTSMRQFEAIATPARKRNQLDNEIENSLLDRMVELSSTLTLILKKLTNRLIRAETRNAPLTINPPTQLPVVDHEIEDCITMDNRFELVKKAMIAAFFELNPTDFDTFWITSGRSHLAIQKRAAKSRRKKSRSSTIQTDINRVTTTELSQKE</sequence>
<gene>
    <name evidence="2" type="ORF">MBJ925_LOCUS25218</name>
</gene>
<evidence type="ECO:0000256" key="1">
    <source>
        <dbReference type="SAM" id="MobiDB-lite"/>
    </source>
</evidence>
<comment type="caution">
    <text evidence="2">The sequence shown here is derived from an EMBL/GenBank/DDBJ whole genome shotgun (WGS) entry which is preliminary data.</text>
</comment>
<feature type="compositionally biased region" description="Polar residues" evidence="1">
    <location>
        <begin position="160"/>
        <end position="177"/>
    </location>
</feature>
<reference evidence="2" key="1">
    <citation type="submission" date="2021-02" db="EMBL/GenBank/DDBJ databases">
        <authorList>
            <person name="Nowell W R."/>
        </authorList>
    </citation>
    <scope>NUCLEOTIDE SEQUENCE</scope>
</reference>
<organism evidence="2 3">
    <name type="scientific">Rotaria magnacalcarata</name>
    <dbReference type="NCBI Taxonomy" id="392030"/>
    <lineage>
        <taxon>Eukaryota</taxon>
        <taxon>Metazoa</taxon>
        <taxon>Spiralia</taxon>
        <taxon>Gnathifera</taxon>
        <taxon>Rotifera</taxon>
        <taxon>Eurotatoria</taxon>
        <taxon>Bdelloidea</taxon>
        <taxon>Philodinida</taxon>
        <taxon>Philodinidae</taxon>
        <taxon>Rotaria</taxon>
    </lineage>
</organism>
<accession>A0A816UZJ9</accession>
<evidence type="ECO:0000313" key="3">
    <source>
        <dbReference type="Proteomes" id="UP000663824"/>
    </source>
</evidence>
<feature type="compositionally biased region" description="Basic residues" evidence="1">
    <location>
        <begin position="147"/>
        <end position="157"/>
    </location>
</feature>
<dbReference type="AlphaFoldDB" id="A0A816UZJ9"/>
<name>A0A816UZJ9_9BILA</name>
<feature type="compositionally biased region" description="Polar residues" evidence="1">
    <location>
        <begin position="1"/>
        <end position="11"/>
    </location>
</feature>
<feature type="region of interest" description="Disordered" evidence="1">
    <location>
        <begin position="1"/>
        <end position="24"/>
    </location>
</feature>
<feature type="region of interest" description="Disordered" evidence="1">
    <location>
        <begin position="147"/>
        <end position="177"/>
    </location>
</feature>
<evidence type="ECO:0000313" key="2">
    <source>
        <dbReference type="EMBL" id="CAF2117327.1"/>
    </source>
</evidence>
<proteinExistence type="predicted"/>
<dbReference type="EMBL" id="CAJNRE010013217">
    <property type="protein sequence ID" value="CAF2117327.1"/>
    <property type="molecule type" value="Genomic_DNA"/>
</dbReference>